<evidence type="ECO:0000313" key="2">
    <source>
        <dbReference type="Proteomes" id="UP000265520"/>
    </source>
</evidence>
<feature type="non-terminal residue" evidence="1">
    <location>
        <position position="1"/>
    </location>
</feature>
<name>A0A392V959_9FABA</name>
<proteinExistence type="predicted"/>
<feature type="non-terminal residue" evidence="1">
    <location>
        <position position="72"/>
    </location>
</feature>
<dbReference type="AlphaFoldDB" id="A0A392V959"/>
<dbReference type="EMBL" id="LXQA011098506">
    <property type="protein sequence ID" value="MCI84747.1"/>
    <property type="molecule type" value="Genomic_DNA"/>
</dbReference>
<organism evidence="1 2">
    <name type="scientific">Trifolium medium</name>
    <dbReference type="NCBI Taxonomy" id="97028"/>
    <lineage>
        <taxon>Eukaryota</taxon>
        <taxon>Viridiplantae</taxon>
        <taxon>Streptophyta</taxon>
        <taxon>Embryophyta</taxon>
        <taxon>Tracheophyta</taxon>
        <taxon>Spermatophyta</taxon>
        <taxon>Magnoliopsida</taxon>
        <taxon>eudicotyledons</taxon>
        <taxon>Gunneridae</taxon>
        <taxon>Pentapetalae</taxon>
        <taxon>rosids</taxon>
        <taxon>fabids</taxon>
        <taxon>Fabales</taxon>
        <taxon>Fabaceae</taxon>
        <taxon>Papilionoideae</taxon>
        <taxon>50 kb inversion clade</taxon>
        <taxon>NPAAA clade</taxon>
        <taxon>Hologalegina</taxon>
        <taxon>IRL clade</taxon>
        <taxon>Trifolieae</taxon>
        <taxon>Trifolium</taxon>
    </lineage>
</organism>
<reference evidence="1 2" key="1">
    <citation type="journal article" date="2018" name="Front. Plant Sci.">
        <title>Red Clover (Trifolium pratense) and Zigzag Clover (T. medium) - A Picture of Genomic Similarities and Differences.</title>
        <authorList>
            <person name="Dluhosova J."/>
            <person name="Istvanek J."/>
            <person name="Nedelnik J."/>
            <person name="Repkova J."/>
        </authorList>
    </citation>
    <scope>NUCLEOTIDE SEQUENCE [LARGE SCALE GENOMIC DNA]</scope>
    <source>
        <strain evidence="2">cv. 10/8</strain>
        <tissue evidence="1">Leaf</tissue>
    </source>
</reference>
<protein>
    <submittedName>
        <fullName evidence="1">SNF2 family amino-terminal protein</fullName>
    </submittedName>
</protein>
<evidence type="ECO:0000313" key="1">
    <source>
        <dbReference type="EMBL" id="MCI84747.1"/>
    </source>
</evidence>
<sequence length="72" mass="7985">SKRRKSDEDGMVLGSVCGSRRVRGEVLVVPENDKVISIHDDDDEDEEGLEHCGEKVLEGCVDVEKDVKIDES</sequence>
<comment type="caution">
    <text evidence="1">The sequence shown here is derived from an EMBL/GenBank/DDBJ whole genome shotgun (WGS) entry which is preliminary data.</text>
</comment>
<dbReference type="Proteomes" id="UP000265520">
    <property type="component" value="Unassembled WGS sequence"/>
</dbReference>
<accession>A0A392V959</accession>
<keyword evidence="2" id="KW-1185">Reference proteome</keyword>